<gene>
    <name evidence="6" type="ORF">A3770_12p66380</name>
</gene>
<dbReference type="EMBL" id="CP031045">
    <property type="protein sequence ID" value="QDZ24120.1"/>
    <property type="molecule type" value="Genomic_DNA"/>
</dbReference>
<comment type="similarity">
    <text evidence="1">Belongs to the AAA ATPase family.</text>
</comment>
<evidence type="ECO:0000256" key="3">
    <source>
        <dbReference type="ARBA" id="ARBA00022840"/>
    </source>
</evidence>
<evidence type="ECO:0000256" key="2">
    <source>
        <dbReference type="ARBA" id="ARBA00022741"/>
    </source>
</evidence>
<protein>
    <submittedName>
        <fullName evidence="6">P-loop-containing nucleoside triphosphate hydrolase</fullName>
    </submittedName>
</protein>
<feature type="compositionally biased region" description="Basic and acidic residues" evidence="4">
    <location>
        <begin position="298"/>
        <end position="310"/>
    </location>
</feature>
<evidence type="ECO:0000259" key="5">
    <source>
        <dbReference type="SMART" id="SM00382"/>
    </source>
</evidence>
<dbReference type="FunFam" id="3.40.50.300:FF:000093">
    <property type="entry name" value="Fidgetin-like 1"/>
    <property type="match status" value="1"/>
</dbReference>
<dbReference type="OrthoDB" id="10251136at2759"/>
<feature type="compositionally biased region" description="Basic and acidic residues" evidence="4">
    <location>
        <begin position="156"/>
        <end position="168"/>
    </location>
</feature>
<keyword evidence="2" id="KW-0547">Nucleotide-binding</keyword>
<dbReference type="InterPro" id="IPR003593">
    <property type="entry name" value="AAA+_ATPase"/>
</dbReference>
<dbReference type="SMART" id="SM00382">
    <property type="entry name" value="AAA"/>
    <property type="match status" value="1"/>
</dbReference>
<keyword evidence="3" id="KW-0067">ATP-binding</keyword>
<dbReference type="FunFam" id="1.10.8.60:FF:000022">
    <property type="entry name" value="Fidgetin like 1"/>
    <property type="match status" value="1"/>
</dbReference>
<feature type="region of interest" description="Disordered" evidence="4">
    <location>
        <begin position="25"/>
        <end position="49"/>
    </location>
</feature>
<dbReference type="InterPro" id="IPR041569">
    <property type="entry name" value="AAA_lid_3"/>
</dbReference>
<dbReference type="GO" id="GO:0016887">
    <property type="term" value="F:ATP hydrolysis activity"/>
    <property type="evidence" value="ECO:0007669"/>
    <property type="project" value="InterPro"/>
</dbReference>
<dbReference type="Gene3D" id="3.40.50.300">
    <property type="entry name" value="P-loop containing nucleotide triphosphate hydrolases"/>
    <property type="match status" value="1"/>
</dbReference>
<organism evidence="6 7">
    <name type="scientific">Chloropicon primus</name>
    <dbReference type="NCBI Taxonomy" id="1764295"/>
    <lineage>
        <taxon>Eukaryota</taxon>
        <taxon>Viridiplantae</taxon>
        <taxon>Chlorophyta</taxon>
        <taxon>Chloropicophyceae</taxon>
        <taxon>Chloropicales</taxon>
        <taxon>Chloropicaceae</taxon>
        <taxon>Chloropicon</taxon>
    </lineage>
</organism>
<feature type="region of interest" description="Disordered" evidence="4">
    <location>
        <begin position="344"/>
        <end position="391"/>
    </location>
</feature>
<sequence length="723" mass="79073">MEDDVFVGEAASTLRARRFALEEEVAKGASHESGCPSTSPSTSTPGKEQQTAWVRQLSFLYGLMVSSGDGDDGGVRSTDADAKFFRLEALRGMVRDGISSKKLRAVRDDLSAKLGLEVDGSGPGEEEAKATPFGFLEEVFGREGLGALRRRLKGQKMEEELAQRREALAPRARPVQTPSPASSGPSPQQQQKWRPNYLTNAKVLNQGEVEARNFASAQAGSRKRLAPATEAEEQQFAVERWSTKKSSWSPPSPGRGAGDGGDDENEPPTGATMFQSAKQALCSNLSSPSKGKNYAHTMSREKQQLGDKRQRSNTGYSMPRKNQQSNVKSGFVPPYVKKALDATGHQMNNNNNNNNNSSGKQSGHSRGNGHNPKQGGGGANHGDEGEPPFSPKVMEMILDRSPDGEIPEEIMKLDAQLVESVCNDIMERTGVSWSDIVGQEDAKRLVQEMVVWPMLNPNLFKGARSPPKGLLLFGPPGTGKTLIGKAIASNIKATFFNISASSLTSKWIGEGEKMVRTLFGLAGYMQPAVIFIDEIDSILSARKSDGEHEASRRLKTEMLVQIEGCDPSSSERRVLIVGATNRPEELDEAARRRMPKQLYIPLPCEEARKAMVEKGIAEITHSLTDADMAKIVLKTKGYSGSDMKNFIQEACQGPVRDVMLGRNQEDVEMLTAGDLRPMVIKDFVMASRAQKATVSQDEIQRYLDYNSKHGTSYVNDEVNEDDW</sequence>
<feature type="region of interest" description="Disordered" evidence="4">
    <location>
        <begin position="156"/>
        <end position="200"/>
    </location>
</feature>
<dbReference type="Pfam" id="PF00004">
    <property type="entry name" value="AAA"/>
    <property type="match status" value="1"/>
</dbReference>
<feature type="region of interest" description="Disordered" evidence="4">
    <location>
        <begin position="214"/>
        <end position="332"/>
    </location>
</feature>
<keyword evidence="7" id="KW-1185">Reference proteome</keyword>
<evidence type="ECO:0000313" key="7">
    <source>
        <dbReference type="Proteomes" id="UP000316726"/>
    </source>
</evidence>
<evidence type="ECO:0000313" key="6">
    <source>
        <dbReference type="EMBL" id="QDZ24120.1"/>
    </source>
</evidence>
<evidence type="ECO:0000256" key="4">
    <source>
        <dbReference type="SAM" id="MobiDB-lite"/>
    </source>
</evidence>
<dbReference type="STRING" id="1764295.A0A5B8MXC4"/>
<dbReference type="InterPro" id="IPR003960">
    <property type="entry name" value="ATPase_AAA_CS"/>
</dbReference>
<feature type="compositionally biased region" description="Low complexity" evidence="4">
    <location>
        <begin position="36"/>
        <end position="45"/>
    </location>
</feature>
<dbReference type="InterPro" id="IPR003959">
    <property type="entry name" value="ATPase_AAA_core"/>
</dbReference>
<accession>A0A5B8MXC4</accession>
<feature type="compositionally biased region" description="Polar residues" evidence="4">
    <location>
        <begin position="272"/>
        <end position="290"/>
    </location>
</feature>
<dbReference type="InterPro" id="IPR050304">
    <property type="entry name" value="MT-severing_AAA_ATPase"/>
</dbReference>
<feature type="compositionally biased region" description="Polar residues" evidence="4">
    <location>
        <begin position="312"/>
        <end position="328"/>
    </location>
</feature>
<dbReference type="Gene3D" id="1.10.8.60">
    <property type="match status" value="1"/>
</dbReference>
<dbReference type="PANTHER" id="PTHR23074:SF17">
    <property type="entry name" value="FIDGETIN-LIKE PROTEIN 1"/>
    <property type="match status" value="1"/>
</dbReference>
<keyword evidence="6" id="KW-0378">Hydrolase</keyword>
<dbReference type="PROSITE" id="PS00674">
    <property type="entry name" value="AAA"/>
    <property type="match status" value="1"/>
</dbReference>
<dbReference type="PANTHER" id="PTHR23074">
    <property type="entry name" value="AAA DOMAIN-CONTAINING"/>
    <property type="match status" value="1"/>
</dbReference>
<dbReference type="Pfam" id="PF17862">
    <property type="entry name" value="AAA_lid_3"/>
    <property type="match status" value="1"/>
</dbReference>
<dbReference type="SUPFAM" id="SSF52540">
    <property type="entry name" value="P-loop containing nucleoside triphosphate hydrolases"/>
    <property type="match status" value="1"/>
</dbReference>
<proteinExistence type="inferred from homology"/>
<dbReference type="InterPro" id="IPR027417">
    <property type="entry name" value="P-loop_NTPase"/>
</dbReference>
<dbReference type="AlphaFoldDB" id="A0A5B8MXC4"/>
<reference evidence="6 7" key="1">
    <citation type="submission" date="2018-07" db="EMBL/GenBank/DDBJ databases">
        <title>The complete nuclear genome of the prasinophyte Chloropicon primus (CCMP1205).</title>
        <authorList>
            <person name="Pombert J.-F."/>
            <person name="Otis C."/>
            <person name="Turmel M."/>
            <person name="Lemieux C."/>
        </authorList>
    </citation>
    <scope>NUCLEOTIDE SEQUENCE [LARGE SCALE GENOMIC DNA]</scope>
    <source>
        <strain evidence="6 7">CCMP1205</strain>
    </source>
</reference>
<dbReference type="Proteomes" id="UP000316726">
    <property type="component" value="Chromosome 12"/>
</dbReference>
<name>A0A5B8MXC4_9CHLO</name>
<dbReference type="GO" id="GO:0005524">
    <property type="term" value="F:ATP binding"/>
    <property type="evidence" value="ECO:0007669"/>
    <property type="project" value="UniProtKB-KW"/>
</dbReference>
<feature type="compositionally biased region" description="Low complexity" evidence="4">
    <location>
        <begin position="169"/>
        <end position="191"/>
    </location>
</feature>
<feature type="domain" description="AAA+ ATPase" evidence="5">
    <location>
        <begin position="466"/>
        <end position="604"/>
    </location>
</feature>
<evidence type="ECO:0000256" key="1">
    <source>
        <dbReference type="ARBA" id="ARBA00006914"/>
    </source>
</evidence>